<accession>G5JPH1</accession>
<dbReference type="EMBL" id="AEUV02000002">
    <property type="protein sequence ID" value="EHI74347.1"/>
    <property type="molecule type" value="Genomic_DNA"/>
</dbReference>
<sequence>MTKNEWLEYFQLVNGRDASPEEIKMALLNREFQTEEVTEAPQDQVSQKTESERIPDLAQESQLTQAEVSEPVSPDSVSAHNIKQPQGVPTPVPNVAKTSAVTSPLGSANQSTQNPFSPQSGSAGQVPLTGQIQNPQYFGQMIPAKKTNKKLKWILISLASLVGAILLIGGSYSTWRYTSGNIEGTWEMIDYKAFNEDKKRWSTSKDDDAPKDLHSYMKVNKDKSVQYFAYYTATDYVYNYFDDSSKNYLDAEDYSAVTAESYLGSFDKVDQWNKKIKPSMSKSNYEDNLKDIYKDKLGLDKSDAEYQAEEDAKDYGKLMGDKPKYDFTYKIDGDRLTVKRIKISTGKVVYTAHYKRLSKEKANSVQDDMKDIKSDFKKRIDDYDDYDDSYDDY</sequence>
<organism evidence="3 4">
    <name type="scientific">Streptococcus criceti HS-6</name>
    <dbReference type="NCBI Taxonomy" id="873449"/>
    <lineage>
        <taxon>Bacteria</taxon>
        <taxon>Bacillati</taxon>
        <taxon>Bacillota</taxon>
        <taxon>Bacilli</taxon>
        <taxon>Lactobacillales</taxon>
        <taxon>Streptococcaceae</taxon>
        <taxon>Streptococcus</taxon>
    </lineage>
</organism>
<gene>
    <name evidence="3" type="ORF">STRCR_1623</name>
</gene>
<protein>
    <submittedName>
        <fullName evidence="3">Uncharacterized protein</fullName>
    </submittedName>
</protein>
<evidence type="ECO:0000313" key="3">
    <source>
        <dbReference type="EMBL" id="EHI74347.1"/>
    </source>
</evidence>
<feature type="transmembrane region" description="Helical" evidence="2">
    <location>
        <begin position="153"/>
        <end position="175"/>
    </location>
</feature>
<name>G5JPH1_STRCG</name>
<reference evidence="3" key="1">
    <citation type="submission" date="2011-07" db="EMBL/GenBank/DDBJ databases">
        <authorList>
            <person name="Stanhope M.J."/>
            <person name="Durkin A.S."/>
            <person name="Hostetler J."/>
            <person name="Kim M."/>
            <person name="Radune D."/>
            <person name="Singh I."/>
            <person name="Town C.D."/>
        </authorList>
    </citation>
    <scope>NUCLEOTIDE SEQUENCE [LARGE SCALE GENOMIC DNA]</scope>
    <source>
        <strain evidence="3">HS-6</strain>
    </source>
</reference>
<evidence type="ECO:0000313" key="4">
    <source>
        <dbReference type="Proteomes" id="UP000004322"/>
    </source>
</evidence>
<dbReference type="RefSeq" id="WP_004227428.1">
    <property type="nucleotide sequence ID" value="NZ_AEUV02000002.1"/>
</dbReference>
<dbReference type="Proteomes" id="UP000004322">
    <property type="component" value="Unassembled WGS sequence"/>
</dbReference>
<dbReference type="OrthoDB" id="2237160at2"/>
<comment type="caution">
    <text evidence="3">The sequence shown here is derived from an EMBL/GenBank/DDBJ whole genome shotgun (WGS) entry which is preliminary data.</text>
</comment>
<feature type="compositionally biased region" description="Low complexity" evidence="1">
    <location>
        <begin position="67"/>
        <end position="78"/>
    </location>
</feature>
<dbReference type="AlphaFoldDB" id="G5JPH1"/>
<feature type="compositionally biased region" description="Polar residues" evidence="1">
    <location>
        <begin position="96"/>
        <end position="125"/>
    </location>
</feature>
<feature type="region of interest" description="Disordered" evidence="1">
    <location>
        <begin position="34"/>
        <end position="125"/>
    </location>
</feature>
<keyword evidence="2" id="KW-1133">Transmembrane helix</keyword>
<evidence type="ECO:0000256" key="2">
    <source>
        <dbReference type="SAM" id="Phobius"/>
    </source>
</evidence>
<evidence type="ECO:0000256" key="1">
    <source>
        <dbReference type="SAM" id="MobiDB-lite"/>
    </source>
</evidence>
<keyword evidence="4" id="KW-1185">Reference proteome</keyword>
<keyword evidence="2" id="KW-0812">Transmembrane</keyword>
<keyword evidence="2" id="KW-0472">Membrane</keyword>
<proteinExistence type="predicted"/>